<dbReference type="SUPFAM" id="SSF46565">
    <property type="entry name" value="Chaperone J-domain"/>
    <property type="match status" value="1"/>
</dbReference>
<dbReference type="OrthoDB" id="17458at2759"/>
<dbReference type="Gene3D" id="1.10.287.110">
    <property type="entry name" value="DnaJ domain"/>
    <property type="match status" value="1"/>
</dbReference>
<evidence type="ECO:0000313" key="3">
    <source>
        <dbReference type="Proteomes" id="UP000606974"/>
    </source>
</evidence>
<evidence type="ECO:0000259" key="1">
    <source>
        <dbReference type="PROSITE" id="PS50076"/>
    </source>
</evidence>
<protein>
    <recommendedName>
        <fullName evidence="1">J domain-containing protein</fullName>
    </recommendedName>
</protein>
<name>A0A8H7ADK9_9EURO</name>
<proteinExistence type="predicted"/>
<sequence>MLKKPGLLSTCYSLQNHFHSHQSSTSPPSLPQLRARPLPNLQIKRTYAHVHHGRGPDFRDNMNWPTKTSSSTIPTPYEIFDLEKGTAYSKHKFYELVKIYHPDRHIIEDNISSRELSPGERLERYRLVILANEILSDPIKRREYDNHGAGWAGHQRVSNRHTRGYYAPGSKKPYGRGEGYDNSPFANATWEDWERWYARDTNETAKQSHAGNYISPNMFASFILMTAVISGVAQATNAGQFSGSIEERAHAFTEETSRFLNNRAEKQKTDTLDSDSRIKWFLEKRDPSKSGLKDAEEDIYRDHFSQRLLPAPKQVDISDTAD</sequence>
<comment type="caution">
    <text evidence="2">The sequence shown here is derived from an EMBL/GenBank/DDBJ whole genome shotgun (WGS) entry which is preliminary data.</text>
</comment>
<dbReference type="Proteomes" id="UP000606974">
    <property type="component" value="Unassembled WGS sequence"/>
</dbReference>
<dbReference type="EMBL" id="JAACFV010000094">
    <property type="protein sequence ID" value="KAF7506114.1"/>
    <property type="molecule type" value="Genomic_DNA"/>
</dbReference>
<feature type="domain" description="J" evidence="1">
    <location>
        <begin position="75"/>
        <end position="148"/>
    </location>
</feature>
<evidence type="ECO:0000313" key="2">
    <source>
        <dbReference type="EMBL" id="KAF7506114.1"/>
    </source>
</evidence>
<dbReference type="PROSITE" id="PS50076">
    <property type="entry name" value="DNAJ_2"/>
    <property type="match status" value="1"/>
</dbReference>
<keyword evidence="3" id="KW-1185">Reference proteome</keyword>
<dbReference type="InterPro" id="IPR001623">
    <property type="entry name" value="DnaJ_domain"/>
</dbReference>
<gene>
    <name evidence="2" type="ORF">GJ744_012265</name>
</gene>
<accession>A0A8H7ADK9</accession>
<organism evidence="2 3">
    <name type="scientific">Endocarpon pusillum</name>
    <dbReference type="NCBI Taxonomy" id="364733"/>
    <lineage>
        <taxon>Eukaryota</taxon>
        <taxon>Fungi</taxon>
        <taxon>Dikarya</taxon>
        <taxon>Ascomycota</taxon>
        <taxon>Pezizomycotina</taxon>
        <taxon>Eurotiomycetes</taxon>
        <taxon>Chaetothyriomycetidae</taxon>
        <taxon>Verrucariales</taxon>
        <taxon>Verrucariaceae</taxon>
        <taxon>Endocarpon</taxon>
    </lineage>
</organism>
<dbReference type="AlphaFoldDB" id="A0A8H7ADK9"/>
<reference evidence="2" key="1">
    <citation type="submission" date="2020-02" db="EMBL/GenBank/DDBJ databases">
        <authorList>
            <person name="Palmer J.M."/>
        </authorList>
    </citation>
    <scope>NUCLEOTIDE SEQUENCE</scope>
    <source>
        <strain evidence="2">EPUS1.4</strain>
        <tissue evidence="2">Thallus</tissue>
    </source>
</reference>
<dbReference type="SMART" id="SM00271">
    <property type="entry name" value="DnaJ"/>
    <property type="match status" value="1"/>
</dbReference>
<dbReference type="InterPro" id="IPR036869">
    <property type="entry name" value="J_dom_sf"/>
</dbReference>